<dbReference type="CDD" id="cd06579">
    <property type="entry name" value="TM_PBP1_transp_AraH_like"/>
    <property type="match status" value="1"/>
</dbReference>
<accession>A0A399EBH2</accession>
<dbReference type="GO" id="GO:0022857">
    <property type="term" value="F:transmembrane transporter activity"/>
    <property type="evidence" value="ECO:0007669"/>
    <property type="project" value="InterPro"/>
</dbReference>
<feature type="transmembrane region" description="Helical" evidence="6">
    <location>
        <begin position="275"/>
        <end position="294"/>
    </location>
</feature>
<evidence type="ECO:0000313" key="7">
    <source>
        <dbReference type="EMBL" id="RIH81298.1"/>
    </source>
</evidence>
<protein>
    <submittedName>
        <fullName evidence="7">Autoinducer 2 import system permease protein LsrC</fullName>
    </submittedName>
</protein>
<comment type="caution">
    <text evidence="7">The sequence shown here is derived from an EMBL/GenBank/DDBJ whole genome shotgun (WGS) entry which is preliminary data.</text>
</comment>
<sequence>MTPPANPLPTLLRTPPMIAVGLAVVLLLLGELVRPGFADYGQVTNILRIAAFLGIVAIGQTLVILSGGEGIDLSVGAVVTLGAIVIYRFTGGSDALLLPALLIALGVGFLIGLVNGVGIAWVKIPPLVMTLGMMGVVKGLILVYTGGRPQGATPPVMKSIISDPWILGIPGDVFIWVILGVGVTLLLQRTAYGKALYAIGANRTTARLSGVRVERMLILTYALSGMFSALGGFVLLGYLQNVFINLGDPYTLPTIAAVVVGGTALAGGTGGYAGTMAGALVLTLVSSLLITLGLPEFGRQITYGLILLVLLAVYGRERRLRG</sequence>
<evidence type="ECO:0000256" key="2">
    <source>
        <dbReference type="ARBA" id="ARBA00022475"/>
    </source>
</evidence>
<evidence type="ECO:0000256" key="5">
    <source>
        <dbReference type="ARBA" id="ARBA00023136"/>
    </source>
</evidence>
<keyword evidence="8" id="KW-1185">Reference proteome</keyword>
<feature type="transmembrane region" description="Helical" evidence="6">
    <location>
        <begin position="48"/>
        <end position="66"/>
    </location>
</feature>
<dbReference type="RefSeq" id="WP_119316188.1">
    <property type="nucleotide sequence ID" value="NZ_QXDL01000186.1"/>
</dbReference>
<evidence type="ECO:0000256" key="1">
    <source>
        <dbReference type="ARBA" id="ARBA00004651"/>
    </source>
</evidence>
<dbReference type="PANTHER" id="PTHR32196:SF72">
    <property type="entry name" value="RIBOSE IMPORT PERMEASE PROTEIN RBSC"/>
    <property type="match status" value="1"/>
</dbReference>
<name>A0A399EBH2_9DEIN</name>
<dbReference type="Pfam" id="PF02653">
    <property type="entry name" value="BPD_transp_2"/>
    <property type="match status" value="1"/>
</dbReference>
<comment type="subcellular location">
    <subcellularLocation>
        <location evidence="1">Cell membrane</location>
        <topology evidence="1">Multi-pass membrane protein</topology>
    </subcellularLocation>
</comment>
<evidence type="ECO:0000313" key="8">
    <source>
        <dbReference type="Proteomes" id="UP000265715"/>
    </source>
</evidence>
<feature type="transmembrane region" description="Helical" evidence="6">
    <location>
        <begin position="250"/>
        <end position="268"/>
    </location>
</feature>
<organism evidence="7 8">
    <name type="scientific">Calidithermus terrae</name>
    <dbReference type="NCBI Taxonomy" id="1408545"/>
    <lineage>
        <taxon>Bacteria</taxon>
        <taxon>Thermotogati</taxon>
        <taxon>Deinococcota</taxon>
        <taxon>Deinococci</taxon>
        <taxon>Thermales</taxon>
        <taxon>Thermaceae</taxon>
        <taxon>Calidithermus</taxon>
    </lineage>
</organism>
<proteinExistence type="predicted"/>
<feature type="transmembrane region" description="Helical" evidence="6">
    <location>
        <begin position="217"/>
        <end position="238"/>
    </location>
</feature>
<dbReference type="Proteomes" id="UP000265715">
    <property type="component" value="Unassembled WGS sequence"/>
</dbReference>
<keyword evidence="5 6" id="KW-0472">Membrane</keyword>
<feature type="transmembrane region" description="Helical" evidence="6">
    <location>
        <begin position="165"/>
        <end position="187"/>
    </location>
</feature>
<feature type="transmembrane region" description="Helical" evidence="6">
    <location>
        <begin position="300"/>
        <end position="316"/>
    </location>
</feature>
<keyword evidence="3 6" id="KW-0812">Transmembrane</keyword>
<gene>
    <name evidence="7" type="primary">lsrC</name>
    <name evidence="7" type="ORF">Mterra_03261</name>
</gene>
<dbReference type="OrthoDB" id="9808136at2"/>
<reference evidence="7 8" key="1">
    <citation type="submission" date="2018-08" db="EMBL/GenBank/DDBJ databases">
        <title>Meiothermus terrae DSM 26712 genome sequencing project.</title>
        <authorList>
            <person name="Da Costa M.S."/>
            <person name="Albuquerque L."/>
            <person name="Raposo P."/>
            <person name="Froufe H.J.C."/>
            <person name="Barroso C.S."/>
            <person name="Egas C."/>
        </authorList>
    </citation>
    <scope>NUCLEOTIDE SEQUENCE [LARGE SCALE GENOMIC DNA]</scope>
    <source>
        <strain evidence="7 8">DSM 26712</strain>
    </source>
</reference>
<feature type="transmembrane region" description="Helical" evidence="6">
    <location>
        <begin position="96"/>
        <end position="120"/>
    </location>
</feature>
<dbReference type="EMBL" id="QXDL01000186">
    <property type="protein sequence ID" value="RIH81298.1"/>
    <property type="molecule type" value="Genomic_DNA"/>
</dbReference>
<evidence type="ECO:0000256" key="6">
    <source>
        <dbReference type="SAM" id="Phobius"/>
    </source>
</evidence>
<evidence type="ECO:0000256" key="3">
    <source>
        <dbReference type="ARBA" id="ARBA00022692"/>
    </source>
</evidence>
<evidence type="ECO:0000256" key="4">
    <source>
        <dbReference type="ARBA" id="ARBA00022989"/>
    </source>
</evidence>
<dbReference type="PANTHER" id="PTHR32196">
    <property type="entry name" value="ABC TRANSPORTER PERMEASE PROTEIN YPHD-RELATED-RELATED"/>
    <property type="match status" value="1"/>
</dbReference>
<keyword evidence="2" id="KW-1003">Cell membrane</keyword>
<feature type="transmembrane region" description="Helical" evidence="6">
    <location>
        <begin position="127"/>
        <end position="145"/>
    </location>
</feature>
<dbReference type="GO" id="GO:0005886">
    <property type="term" value="C:plasma membrane"/>
    <property type="evidence" value="ECO:0007669"/>
    <property type="project" value="UniProtKB-SubCell"/>
</dbReference>
<keyword evidence="4 6" id="KW-1133">Transmembrane helix</keyword>
<dbReference type="AlphaFoldDB" id="A0A399EBH2"/>
<dbReference type="InterPro" id="IPR001851">
    <property type="entry name" value="ABC_transp_permease"/>
</dbReference>